<feature type="domain" description="LysR substrate-binding" evidence="2">
    <location>
        <begin position="3"/>
        <end position="162"/>
    </location>
</feature>
<dbReference type="InterPro" id="IPR005119">
    <property type="entry name" value="LysR_subst-bd"/>
</dbReference>
<dbReference type="Proteomes" id="UP000657372">
    <property type="component" value="Unassembled WGS sequence"/>
</dbReference>
<sequence length="168" mass="18606">MADIVAGGFDAGIRSGAHVHGDMIAVRLTPYLRAAVVASPMYMASRGLPATPHDLHEHRCINYRWGHDGAVHRWTFTRGGETLEIRVDPAITVNDTNLIAKFALEGLGFAYILEDVVAEHLTEGRLVRVLEDWCPPGAGFHLYYSGSRHRSAPLRALIELFRFKSVSD</sequence>
<dbReference type="SUPFAM" id="SSF53850">
    <property type="entry name" value="Periplasmic binding protein-like II"/>
    <property type="match status" value="1"/>
</dbReference>
<gene>
    <name evidence="3" type="ORF">IXC47_15645</name>
</gene>
<dbReference type="Gene3D" id="3.40.190.10">
    <property type="entry name" value="Periplasmic binding protein-like II"/>
    <property type="match status" value="2"/>
</dbReference>
<proteinExistence type="inferred from homology"/>
<organism evidence="3 4">
    <name type="scientific">Herminiimonas contaminans</name>
    <dbReference type="NCBI Taxonomy" id="1111140"/>
    <lineage>
        <taxon>Bacteria</taxon>
        <taxon>Pseudomonadati</taxon>
        <taxon>Pseudomonadota</taxon>
        <taxon>Betaproteobacteria</taxon>
        <taxon>Burkholderiales</taxon>
        <taxon>Oxalobacteraceae</taxon>
        <taxon>Herminiimonas</taxon>
    </lineage>
</organism>
<dbReference type="PANTHER" id="PTHR30537:SF1">
    <property type="entry name" value="HTH-TYPE TRANSCRIPTIONAL REGULATOR PGRR"/>
    <property type="match status" value="1"/>
</dbReference>
<name>A0ABS0EX68_9BURK</name>
<protein>
    <recommendedName>
        <fullName evidence="2">LysR substrate-binding domain-containing protein</fullName>
    </recommendedName>
</protein>
<dbReference type="Pfam" id="PF03466">
    <property type="entry name" value="LysR_substrate"/>
    <property type="match status" value="1"/>
</dbReference>
<reference evidence="3 4" key="1">
    <citation type="submission" date="2020-11" db="EMBL/GenBank/DDBJ databases">
        <title>WGS of Herminiimonas contaminans strain Marseille-Q4544 isolated from planarians Schmidtea mediterranea.</title>
        <authorList>
            <person name="Kangale L."/>
        </authorList>
    </citation>
    <scope>NUCLEOTIDE SEQUENCE [LARGE SCALE GENOMIC DNA]</scope>
    <source>
        <strain evidence="3 4">Marseille-Q4544</strain>
    </source>
</reference>
<accession>A0ABS0EX68</accession>
<dbReference type="InterPro" id="IPR058163">
    <property type="entry name" value="LysR-type_TF_proteobact-type"/>
</dbReference>
<comment type="similarity">
    <text evidence="1">Belongs to the LysR transcriptional regulatory family.</text>
</comment>
<dbReference type="PANTHER" id="PTHR30537">
    <property type="entry name" value="HTH-TYPE TRANSCRIPTIONAL REGULATOR"/>
    <property type="match status" value="1"/>
</dbReference>
<evidence type="ECO:0000256" key="1">
    <source>
        <dbReference type="ARBA" id="ARBA00009437"/>
    </source>
</evidence>
<keyword evidence="4" id="KW-1185">Reference proteome</keyword>
<evidence type="ECO:0000259" key="2">
    <source>
        <dbReference type="Pfam" id="PF03466"/>
    </source>
</evidence>
<evidence type="ECO:0000313" key="4">
    <source>
        <dbReference type="Proteomes" id="UP000657372"/>
    </source>
</evidence>
<comment type="caution">
    <text evidence="3">The sequence shown here is derived from an EMBL/GenBank/DDBJ whole genome shotgun (WGS) entry which is preliminary data.</text>
</comment>
<dbReference type="EMBL" id="JADOEL010000015">
    <property type="protein sequence ID" value="MBF8179118.1"/>
    <property type="molecule type" value="Genomic_DNA"/>
</dbReference>
<evidence type="ECO:0000313" key="3">
    <source>
        <dbReference type="EMBL" id="MBF8179118.1"/>
    </source>
</evidence>